<dbReference type="PANTHER" id="PTHR30570">
    <property type="entry name" value="PERIPLASMIC PHOSPHATE BINDING COMPONENT OF PHOSPHATE ABC TRANSPORTER"/>
    <property type="match status" value="1"/>
</dbReference>
<feature type="domain" description="PBP" evidence="3">
    <location>
        <begin position="24"/>
        <end position="284"/>
    </location>
</feature>
<dbReference type="SUPFAM" id="SSF53850">
    <property type="entry name" value="Periplasmic binding protein-like II"/>
    <property type="match status" value="1"/>
</dbReference>
<keyword evidence="5" id="KW-1185">Reference proteome</keyword>
<evidence type="ECO:0000259" key="3">
    <source>
        <dbReference type="Pfam" id="PF12849"/>
    </source>
</evidence>
<evidence type="ECO:0000256" key="1">
    <source>
        <dbReference type="ARBA" id="ARBA00022729"/>
    </source>
</evidence>
<dbReference type="Pfam" id="PF12849">
    <property type="entry name" value="PBP_like_2"/>
    <property type="match status" value="1"/>
</dbReference>
<reference evidence="4 5" key="1">
    <citation type="submission" date="2020-08" db="EMBL/GenBank/DDBJ databases">
        <title>Genomic Encyclopedia of Type Strains, Phase III (KMG-III): the genomes of soil and plant-associated and newly described type strains.</title>
        <authorList>
            <person name="Whitman W."/>
        </authorList>
    </citation>
    <scope>NUCLEOTIDE SEQUENCE [LARGE SCALE GENOMIC DNA]</scope>
    <source>
        <strain evidence="4 5">CECT 5995</strain>
    </source>
</reference>
<comment type="caution">
    <text evidence="4">The sequence shown here is derived from an EMBL/GenBank/DDBJ whole genome shotgun (WGS) entry which is preliminary data.</text>
</comment>
<dbReference type="InterPro" id="IPR050811">
    <property type="entry name" value="Phosphate_ABC_transporter"/>
</dbReference>
<dbReference type="Gene3D" id="3.40.190.10">
    <property type="entry name" value="Periplasmic binding protein-like II"/>
    <property type="match status" value="2"/>
</dbReference>
<dbReference type="InterPro" id="IPR024370">
    <property type="entry name" value="PBP_domain"/>
</dbReference>
<evidence type="ECO:0000313" key="5">
    <source>
        <dbReference type="Proteomes" id="UP000525987"/>
    </source>
</evidence>
<evidence type="ECO:0000313" key="4">
    <source>
        <dbReference type="EMBL" id="MBB3141713.1"/>
    </source>
</evidence>
<protein>
    <submittedName>
        <fullName evidence="4">Phosphate transport system substrate-binding protein</fullName>
    </submittedName>
</protein>
<dbReference type="AlphaFoldDB" id="A0A7W5BZU0"/>
<dbReference type="CDD" id="cd13653">
    <property type="entry name" value="PBP2_phosphate_like_1"/>
    <property type="match status" value="1"/>
</dbReference>
<gene>
    <name evidence="4" type="ORF">FHR96_002594</name>
</gene>
<dbReference type="RefSeq" id="WP_183388077.1">
    <property type="nucleotide sequence ID" value="NZ_JACHXM010000012.1"/>
</dbReference>
<name>A0A7W5BZU0_9GAMM</name>
<sequence length="316" mass="33533">MLPALRRSLLAWLLVLAGAWAIPVAADAPPVGTLDTVGSDTMAGLMLRWGELLGRRYPGLRVQLQASGSASAPPALTAGTTLVGPMSRPMTEPEREAFVDRFGYPPRAVVVAQDALVVVVHRHNPLASLSRRQVDAIFSETRRCGAAKGIRRWQALGLSQPKGRIVLHGRNAVSGTHGLFRREALCGGSFRPEVNEHPGSAAVVAAVADDPLAIGYAGLNHLTPSVRAVPLRDAAGRLHAPDPQAVRRGAYPLARDLRLYVNQPPGEPLPPAERAFLALVLSDEGQAVVDELGFASLSASTLARQRRELGLVDDGA</sequence>
<dbReference type="PANTHER" id="PTHR30570:SF6">
    <property type="entry name" value="PHOSPHATE-BINDING PROTEIN PSTS"/>
    <property type="match status" value="1"/>
</dbReference>
<feature type="chain" id="PRO_5030758414" evidence="2">
    <location>
        <begin position="29"/>
        <end position="316"/>
    </location>
</feature>
<accession>A0A7W5BZU0</accession>
<evidence type="ECO:0000256" key="2">
    <source>
        <dbReference type="SAM" id="SignalP"/>
    </source>
</evidence>
<keyword evidence="1 2" id="KW-0732">Signal</keyword>
<dbReference type="Proteomes" id="UP000525987">
    <property type="component" value="Unassembled WGS sequence"/>
</dbReference>
<proteinExistence type="predicted"/>
<feature type="signal peptide" evidence="2">
    <location>
        <begin position="1"/>
        <end position="28"/>
    </location>
</feature>
<dbReference type="EMBL" id="JACHXM010000012">
    <property type="protein sequence ID" value="MBB3141713.1"/>
    <property type="molecule type" value="Genomic_DNA"/>
</dbReference>
<organism evidence="4 5">
    <name type="scientific">Halomonas organivorans</name>
    <dbReference type="NCBI Taxonomy" id="257772"/>
    <lineage>
        <taxon>Bacteria</taxon>
        <taxon>Pseudomonadati</taxon>
        <taxon>Pseudomonadota</taxon>
        <taxon>Gammaproteobacteria</taxon>
        <taxon>Oceanospirillales</taxon>
        <taxon>Halomonadaceae</taxon>
        <taxon>Halomonas</taxon>
    </lineage>
</organism>